<evidence type="ECO:0000256" key="1">
    <source>
        <dbReference type="SAM" id="MobiDB-lite"/>
    </source>
</evidence>
<keyword evidence="3" id="KW-1185">Reference proteome</keyword>
<dbReference type="EMBL" id="DF973212">
    <property type="protein sequence ID" value="GAU20380.1"/>
    <property type="molecule type" value="Genomic_DNA"/>
</dbReference>
<organism evidence="2 3">
    <name type="scientific">Trifolium subterraneum</name>
    <name type="common">Subterranean clover</name>
    <dbReference type="NCBI Taxonomy" id="3900"/>
    <lineage>
        <taxon>Eukaryota</taxon>
        <taxon>Viridiplantae</taxon>
        <taxon>Streptophyta</taxon>
        <taxon>Embryophyta</taxon>
        <taxon>Tracheophyta</taxon>
        <taxon>Spermatophyta</taxon>
        <taxon>Magnoliopsida</taxon>
        <taxon>eudicotyledons</taxon>
        <taxon>Gunneridae</taxon>
        <taxon>Pentapetalae</taxon>
        <taxon>rosids</taxon>
        <taxon>fabids</taxon>
        <taxon>Fabales</taxon>
        <taxon>Fabaceae</taxon>
        <taxon>Papilionoideae</taxon>
        <taxon>50 kb inversion clade</taxon>
        <taxon>NPAAA clade</taxon>
        <taxon>Hologalegina</taxon>
        <taxon>IRL clade</taxon>
        <taxon>Trifolieae</taxon>
        <taxon>Trifolium</taxon>
    </lineage>
</organism>
<feature type="region of interest" description="Disordered" evidence="1">
    <location>
        <begin position="55"/>
        <end position="75"/>
    </location>
</feature>
<name>A0A2Z6MPH6_TRISU</name>
<feature type="compositionally biased region" description="Basic and acidic residues" evidence="1">
    <location>
        <begin position="66"/>
        <end position="75"/>
    </location>
</feature>
<dbReference type="AlphaFoldDB" id="A0A2Z6MPH6"/>
<evidence type="ECO:0000313" key="3">
    <source>
        <dbReference type="Proteomes" id="UP000242715"/>
    </source>
</evidence>
<sequence length="75" mass="8491">MTTSVEALPIKPIKSMHSIIDQFPYEQSIKAKPGISNEVQHVRKRYGRKDAITRNMKPSTTAMDGGGERCEYRPI</sequence>
<dbReference type="Proteomes" id="UP000242715">
    <property type="component" value="Unassembled WGS sequence"/>
</dbReference>
<proteinExistence type="predicted"/>
<accession>A0A2Z6MPH6</accession>
<evidence type="ECO:0000313" key="2">
    <source>
        <dbReference type="EMBL" id="GAU20380.1"/>
    </source>
</evidence>
<protein>
    <submittedName>
        <fullName evidence="2">Uncharacterized protein</fullName>
    </submittedName>
</protein>
<reference evidence="3" key="1">
    <citation type="journal article" date="2017" name="Front. Plant Sci.">
        <title>Climate Clever Clovers: New Paradigm to Reduce the Environmental Footprint of Ruminants by Breeding Low Methanogenic Forages Utilizing Haplotype Variation.</title>
        <authorList>
            <person name="Kaur P."/>
            <person name="Appels R."/>
            <person name="Bayer P.E."/>
            <person name="Keeble-Gagnere G."/>
            <person name="Wang J."/>
            <person name="Hirakawa H."/>
            <person name="Shirasawa K."/>
            <person name="Vercoe P."/>
            <person name="Stefanova K."/>
            <person name="Durmic Z."/>
            <person name="Nichols P."/>
            <person name="Revell C."/>
            <person name="Isobe S.N."/>
            <person name="Edwards D."/>
            <person name="Erskine W."/>
        </authorList>
    </citation>
    <scope>NUCLEOTIDE SEQUENCE [LARGE SCALE GENOMIC DNA]</scope>
    <source>
        <strain evidence="3">cv. Daliak</strain>
    </source>
</reference>
<gene>
    <name evidence="2" type="ORF">TSUD_11980</name>
</gene>